<organism evidence="3 4">
    <name type="scientific">Kutzneria viridogrisea</name>
    <dbReference type="NCBI Taxonomy" id="47990"/>
    <lineage>
        <taxon>Bacteria</taxon>
        <taxon>Bacillati</taxon>
        <taxon>Actinomycetota</taxon>
        <taxon>Actinomycetes</taxon>
        <taxon>Pseudonocardiales</taxon>
        <taxon>Pseudonocardiaceae</taxon>
        <taxon>Kutzneria</taxon>
    </lineage>
</organism>
<sequence>MRERLTAPGSQVLSPTHHSLAWGVPAGVVPGTLHVLAVTGGITVSPQEGRAILFGRNRPDVHVCVGENDRRISRLQGKLTHSADRWWVSTTGRLPLRLPGSRLLFHQDEPIPLATGYTPMFVRGSSGREHLIEVHVQSGEAERPPTAHEAATQPPNTWALSPAERLALIVLGQRYLLHEVYPNPLSWRQAALHLNEIRPDEEWTHKKVEHLVLGVRTRMSRGGVTGLTREEVGEPVGNTLNHNLIRELLETTTLVPPDLRLIGYEE</sequence>
<keyword evidence="4" id="KW-1185">Reference proteome</keyword>
<dbReference type="PROSITE" id="PS50006">
    <property type="entry name" value="FHA_DOMAIN"/>
    <property type="match status" value="1"/>
</dbReference>
<evidence type="ECO:0000259" key="2">
    <source>
        <dbReference type="PROSITE" id="PS50006"/>
    </source>
</evidence>
<gene>
    <name evidence="3" type="ORF">BC739_001652</name>
</gene>
<accession>A0ABR6BC59</accession>
<feature type="domain" description="FHA" evidence="2">
    <location>
        <begin position="52"/>
        <end position="103"/>
    </location>
</feature>
<comment type="caution">
    <text evidence="3">The sequence shown here is derived from an EMBL/GenBank/DDBJ whole genome shotgun (WGS) entry which is preliminary data.</text>
</comment>
<reference evidence="3 4" key="1">
    <citation type="submission" date="2020-08" db="EMBL/GenBank/DDBJ databases">
        <title>Genomic Encyclopedia of Archaeal and Bacterial Type Strains, Phase II (KMG-II): from individual species to whole genera.</title>
        <authorList>
            <person name="Goeker M."/>
        </authorList>
    </citation>
    <scope>NUCLEOTIDE SEQUENCE [LARGE SCALE GENOMIC DNA]</scope>
    <source>
        <strain evidence="3 4">DSM 43850</strain>
    </source>
</reference>
<dbReference type="RefSeq" id="WP_182836766.1">
    <property type="nucleotide sequence ID" value="NZ_BAAABQ010000021.1"/>
</dbReference>
<dbReference type="InterPro" id="IPR000253">
    <property type="entry name" value="FHA_dom"/>
</dbReference>
<dbReference type="SUPFAM" id="SSF49879">
    <property type="entry name" value="SMAD/FHA domain"/>
    <property type="match status" value="1"/>
</dbReference>
<evidence type="ECO:0000256" key="1">
    <source>
        <dbReference type="ARBA" id="ARBA00022553"/>
    </source>
</evidence>
<name>A0ABR6BC59_9PSEU</name>
<evidence type="ECO:0000313" key="4">
    <source>
        <dbReference type="Proteomes" id="UP000517916"/>
    </source>
</evidence>
<evidence type="ECO:0000313" key="3">
    <source>
        <dbReference type="EMBL" id="MBA8924455.1"/>
    </source>
</evidence>
<dbReference type="EMBL" id="JACJID010000001">
    <property type="protein sequence ID" value="MBA8924455.1"/>
    <property type="molecule type" value="Genomic_DNA"/>
</dbReference>
<proteinExistence type="predicted"/>
<keyword evidence="1" id="KW-0597">Phosphoprotein</keyword>
<dbReference type="InterPro" id="IPR008984">
    <property type="entry name" value="SMAD_FHA_dom_sf"/>
</dbReference>
<protein>
    <recommendedName>
        <fullName evidence="2">FHA domain-containing protein</fullName>
    </recommendedName>
</protein>
<dbReference type="Proteomes" id="UP000517916">
    <property type="component" value="Unassembled WGS sequence"/>
</dbReference>